<dbReference type="RefSeq" id="WP_170231377.1">
    <property type="nucleotide sequence ID" value="NZ_VFPA01000002.1"/>
</dbReference>
<protein>
    <submittedName>
        <fullName evidence="4">Peptide/nickel transport system substrate-binding protein</fullName>
    </submittedName>
</protein>
<keyword evidence="2" id="KW-0732">Signal</keyword>
<feature type="signal peptide" evidence="2">
    <location>
        <begin position="1"/>
        <end position="25"/>
    </location>
</feature>
<dbReference type="Gene3D" id="3.40.190.10">
    <property type="entry name" value="Periplasmic binding protein-like II"/>
    <property type="match status" value="1"/>
</dbReference>
<gene>
    <name evidence="4" type="ORF">FB558_3665</name>
</gene>
<dbReference type="InterPro" id="IPR000914">
    <property type="entry name" value="SBP_5_dom"/>
</dbReference>
<feature type="chain" id="PRO_5022133650" evidence="2">
    <location>
        <begin position="26"/>
        <end position="597"/>
    </location>
</feature>
<dbReference type="EMBL" id="VFPA01000002">
    <property type="protein sequence ID" value="TQM11119.1"/>
    <property type="molecule type" value="Genomic_DNA"/>
</dbReference>
<accession>A0A543DP77</accession>
<evidence type="ECO:0000313" key="4">
    <source>
        <dbReference type="EMBL" id="TQM11119.1"/>
    </source>
</evidence>
<dbReference type="GO" id="GO:0015833">
    <property type="term" value="P:peptide transport"/>
    <property type="evidence" value="ECO:0007669"/>
    <property type="project" value="TreeGrafter"/>
</dbReference>
<evidence type="ECO:0000313" key="5">
    <source>
        <dbReference type="Proteomes" id="UP000315677"/>
    </source>
</evidence>
<feature type="domain" description="Solute-binding protein family 5" evidence="3">
    <location>
        <begin position="77"/>
        <end position="448"/>
    </location>
</feature>
<evidence type="ECO:0000259" key="3">
    <source>
        <dbReference type="Pfam" id="PF00496"/>
    </source>
</evidence>
<proteinExistence type="predicted"/>
<keyword evidence="5" id="KW-1185">Reference proteome</keyword>
<organism evidence="4 5">
    <name type="scientific">Pseudonocardia kunmingensis</name>
    <dbReference type="NCBI Taxonomy" id="630975"/>
    <lineage>
        <taxon>Bacteria</taxon>
        <taxon>Bacillati</taxon>
        <taxon>Actinomycetota</taxon>
        <taxon>Actinomycetes</taxon>
        <taxon>Pseudonocardiales</taxon>
        <taxon>Pseudonocardiaceae</taxon>
        <taxon>Pseudonocardia</taxon>
    </lineage>
</organism>
<keyword evidence="1" id="KW-1133">Transmembrane helix</keyword>
<dbReference type="GO" id="GO:0043190">
    <property type="term" value="C:ATP-binding cassette (ABC) transporter complex"/>
    <property type="evidence" value="ECO:0007669"/>
    <property type="project" value="InterPro"/>
</dbReference>
<dbReference type="InterPro" id="IPR030678">
    <property type="entry name" value="Peptide/Ni-bd"/>
</dbReference>
<dbReference type="Proteomes" id="UP000315677">
    <property type="component" value="Unassembled WGS sequence"/>
</dbReference>
<keyword evidence="1" id="KW-0812">Transmembrane</keyword>
<dbReference type="SUPFAM" id="SSF53850">
    <property type="entry name" value="Periplasmic binding protein-like II"/>
    <property type="match status" value="1"/>
</dbReference>
<feature type="transmembrane region" description="Helical" evidence="1">
    <location>
        <begin position="567"/>
        <end position="585"/>
    </location>
</feature>
<evidence type="ECO:0000256" key="1">
    <source>
        <dbReference type="SAM" id="Phobius"/>
    </source>
</evidence>
<comment type="caution">
    <text evidence="4">The sequence shown here is derived from an EMBL/GenBank/DDBJ whole genome shotgun (WGS) entry which is preliminary data.</text>
</comment>
<dbReference type="CDD" id="cd00995">
    <property type="entry name" value="PBP2_NikA_DppA_OppA_like"/>
    <property type="match status" value="1"/>
</dbReference>
<keyword evidence="1" id="KW-0472">Membrane</keyword>
<evidence type="ECO:0000256" key="2">
    <source>
        <dbReference type="SAM" id="SignalP"/>
    </source>
</evidence>
<dbReference type="Pfam" id="PF00496">
    <property type="entry name" value="SBP_bac_5"/>
    <property type="match status" value="1"/>
</dbReference>
<reference evidence="4 5" key="1">
    <citation type="submission" date="2019-06" db="EMBL/GenBank/DDBJ databases">
        <title>Sequencing the genomes of 1000 actinobacteria strains.</title>
        <authorList>
            <person name="Klenk H.-P."/>
        </authorList>
    </citation>
    <scope>NUCLEOTIDE SEQUENCE [LARGE SCALE GENOMIC DNA]</scope>
    <source>
        <strain evidence="4 5">DSM 45301</strain>
    </source>
</reference>
<dbReference type="PANTHER" id="PTHR30290">
    <property type="entry name" value="PERIPLASMIC BINDING COMPONENT OF ABC TRANSPORTER"/>
    <property type="match status" value="1"/>
</dbReference>
<dbReference type="GO" id="GO:0042597">
    <property type="term" value="C:periplasmic space"/>
    <property type="evidence" value="ECO:0007669"/>
    <property type="project" value="UniProtKB-ARBA"/>
</dbReference>
<dbReference type="InterPro" id="IPR039424">
    <property type="entry name" value="SBP_5"/>
</dbReference>
<dbReference type="AlphaFoldDB" id="A0A543DP77"/>
<sequence length="597" mass="64250">MSRRAVLPLLCAVLGVVLVAPPAAGQEDPPTTLRIALNGYENNLTPFTATFGAAPNTHDLLMLVYDSLFWSQVSSDPEPWLAERAEPNADSTQWTVTLREGVTWHDGRPFTSEDVRFSFEYYDQQRAASGRYAHHVFDVPPLVGATVLDARTVRLEYGQPAPAFKTLPGADLPILPKHIWEGITDPRTAAQALPVGTGPYRLVQIVPDQLYRFEANEAYFKGRPTVDVLEMPIVRDPAAAFAALQTGEVAHVTRNVPPELFDQFSAEPGMRILEGTKFESNQLYFNALKPPLDDARLRHAMSLTIDSQAIVDTILLGHGRPGLPTFLHPQTAWALEGATVEHDPAAAQALLDGAGYVRGPDGIRVAPNGAPLQFSVLVNSFEPQDIRAAQLIGQQLEPLGVRLKAEALDPATLRASRAAPPGAVPGYDAYISVIESHAHVDPDALYYFFHSPGPKGFGASVTGWTNSAFDVLAEQATTAGAEERTRLLGEAQGMLAAENPLMVLWYRDGEYAYRPADYDGWLSDPGHGIFTKRSFLPEYVEAARAERGGAAPAAAAAGGAGSGATTWLVVAAAVVLVGGGALLVVRRRRAADTGDDE</sequence>
<dbReference type="PIRSF" id="PIRSF002741">
    <property type="entry name" value="MppA"/>
    <property type="match status" value="1"/>
</dbReference>
<dbReference type="GO" id="GO:1904680">
    <property type="term" value="F:peptide transmembrane transporter activity"/>
    <property type="evidence" value="ECO:0007669"/>
    <property type="project" value="TreeGrafter"/>
</dbReference>
<dbReference type="Gene3D" id="3.10.105.10">
    <property type="entry name" value="Dipeptide-binding Protein, Domain 3"/>
    <property type="match status" value="1"/>
</dbReference>
<name>A0A543DP77_9PSEU</name>